<comment type="subcellular location">
    <subcellularLocation>
        <location evidence="1">Cell membrane</location>
        <topology evidence="1">Multi-pass membrane protein</topology>
    </subcellularLocation>
</comment>
<dbReference type="GO" id="GO:0005886">
    <property type="term" value="C:plasma membrane"/>
    <property type="evidence" value="ECO:0007669"/>
    <property type="project" value="UniProtKB-SubCell"/>
</dbReference>
<dbReference type="GO" id="GO:0004190">
    <property type="term" value="F:aspartic-type endopeptidase activity"/>
    <property type="evidence" value="ECO:0007669"/>
    <property type="project" value="InterPro"/>
</dbReference>
<evidence type="ECO:0000256" key="5">
    <source>
        <dbReference type="ARBA" id="ARBA00023136"/>
    </source>
</evidence>
<dbReference type="PANTHER" id="PTHR36506:SF1">
    <property type="entry name" value="PREFLAGELLIN PEPTIDASE"/>
    <property type="match status" value="1"/>
</dbReference>
<gene>
    <name evidence="8" type="ORF">H2509_03750</name>
</gene>
<dbReference type="Proteomes" id="UP000541109">
    <property type="component" value="Unassembled WGS sequence"/>
</dbReference>
<keyword evidence="9" id="KW-1185">Reference proteome</keyword>
<proteinExistence type="predicted"/>
<keyword evidence="3 6" id="KW-0812">Transmembrane</keyword>
<sequence length="168" mass="17801">MLSAVLVAIFPCLVIYAAVSDVLTMTIPNRISLALVAAFFGLAPVAGLSLAEFGYSLLAGLAVFCVLFACFAAGWMGGGDVKLATAISLWFGLSLPTLEFVQLVAIYGGLLTLAIILFRKYALIPVFAQKQEWLMRLHNPKSGVPYGVAIAAAAVQVFPKTIWFSALG</sequence>
<organism evidence="8 9">
    <name type="scientific">Stappia albiluteola</name>
    <dbReference type="NCBI Taxonomy" id="2758565"/>
    <lineage>
        <taxon>Bacteria</taxon>
        <taxon>Pseudomonadati</taxon>
        <taxon>Pseudomonadota</taxon>
        <taxon>Alphaproteobacteria</taxon>
        <taxon>Hyphomicrobiales</taxon>
        <taxon>Stappiaceae</taxon>
        <taxon>Stappia</taxon>
    </lineage>
</organism>
<feature type="transmembrane region" description="Helical" evidence="6">
    <location>
        <begin position="143"/>
        <end position="166"/>
    </location>
</feature>
<evidence type="ECO:0000313" key="9">
    <source>
        <dbReference type="Proteomes" id="UP000541109"/>
    </source>
</evidence>
<feature type="transmembrane region" description="Helical" evidence="6">
    <location>
        <begin position="30"/>
        <end position="50"/>
    </location>
</feature>
<evidence type="ECO:0000256" key="6">
    <source>
        <dbReference type="SAM" id="Phobius"/>
    </source>
</evidence>
<evidence type="ECO:0000313" key="8">
    <source>
        <dbReference type="EMBL" id="MBA5776234.1"/>
    </source>
</evidence>
<evidence type="ECO:0000256" key="2">
    <source>
        <dbReference type="ARBA" id="ARBA00022475"/>
    </source>
</evidence>
<feature type="transmembrane region" description="Helical" evidence="6">
    <location>
        <begin position="57"/>
        <end position="76"/>
    </location>
</feature>
<dbReference type="Pfam" id="PF01478">
    <property type="entry name" value="Peptidase_A24"/>
    <property type="match status" value="1"/>
</dbReference>
<reference evidence="8 9" key="1">
    <citation type="submission" date="2020-07" db="EMBL/GenBank/DDBJ databases">
        <title>Stappia sp., F7233, whole genome shotgun sequencing project.</title>
        <authorList>
            <person name="Jiang S."/>
            <person name="Liu Z.W."/>
            <person name="Du Z.J."/>
        </authorList>
    </citation>
    <scope>NUCLEOTIDE SEQUENCE [LARGE SCALE GENOMIC DNA]</scope>
    <source>
        <strain evidence="8 9">F7233</strain>
    </source>
</reference>
<dbReference type="InterPro" id="IPR000045">
    <property type="entry name" value="Prepilin_IV_endopep_pep"/>
</dbReference>
<comment type="caution">
    <text evidence="8">The sequence shown here is derived from an EMBL/GenBank/DDBJ whole genome shotgun (WGS) entry which is preliminary data.</text>
</comment>
<keyword evidence="4 6" id="KW-1133">Transmembrane helix</keyword>
<feature type="transmembrane region" description="Helical" evidence="6">
    <location>
        <begin position="100"/>
        <end position="122"/>
    </location>
</feature>
<dbReference type="Gene3D" id="1.20.120.1220">
    <property type="match status" value="1"/>
</dbReference>
<accession>A0A839AB28</accession>
<dbReference type="EMBL" id="JACFXV010000038">
    <property type="protein sequence ID" value="MBA5776234.1"/>
    <property type="molecule type" value="Genomic_DNA"/>
</dbReference>
<evidence type="ECO:0000256" key="1">
    <source>
        <dbReference type="ARBA" id="ARBA00004651"/>
    </source>
</evidence>
<dbReference type="AlphaFoldDB" id="A0A839AB28"/>
<evidence type="ECO:0000256" key="3">
    <source>
        <dbReference type="ARBA" id="ARBA00022692"/>
    </source>
</evidence>
<feature type="domain" description="Prepilin type IV endopeptidase peptidase" evidence="7">
    <location>
        <begin position="9"/>
        <end position="112"/>
    </location>
</feature>
<evidence type="ECO:0000256" key="4">
    <source>
        <dbReference type="ARBA" id="ARBA00022989"/>
    </source>
</evidence>
<protein>
    <submittedName>
        <fullName evidence="8">Prepilin peptidase</fullName>
    </submittedName>
</protein>
<dbReference type="InterPro" id="IPR052218">
    <property type="entry name" value="Preflagellin_Peptidase"/>
</dbReference>
<dbReference type="RefSeq" id="WP_182162434.1">
    <property type="nucleotide sequence ID" value="NZ_JACFXV010000038.1"/>
</dbReference>
<keyword evidence="2" id="KW-1003">Cell membrane</keyword>
<keyword evidence="5 6" id="KW-0472">Membrane</keyword>
<name>A0A839AB28_9HYPH</name>
<evidence type="ECO:0000259" key="7">
    <source>
        <dbReference type="Pfam" id="PF01478"/>
    </source>
</evidence>
<dbReference type="PANTHER" id="PTHR36506">
    <property type="entry name" value="PREFLAGELLIN PEPTIDASE"/>
    <property type="match status" value="1"/>
</dbReference>